<sequence>MDEEEPRDDLMGGAGGDEEAGLTPRRTVRAVSGREKNRFLRAGNMKKKTAWETWKVFPKVTDAFEELLAMPRDVRMRVNENYNKRDEQTVPLIMESGIGTFTPQGISFTGTPGGPPVSCRRGLKLLQRINTSR</sequence>
<dbReference type="Proteomes" id="UP000770661">
    <property type="component" value="Unassembled WGS sequence"/>
</dbReference>
<protein>
    <submittedName>
        <fullName evidence="2">Uncharacterized protein</fullName>
    </submittedName>
</protein>
<feature type="region of interest" description="Disordered" evidence="1">
    <location>
        <begin position="1"/>
        <end position="26"/>
    </location>
</feature>
<proteinExistence type="predicted"/>
<evidence type="ECO:0000313" key="3">
    <source>
        <dbReference type="Proteomes" id="UP000770661"/>
    </source>
</evidence>
<accession>A0A8J4XUU1</accession>
<gene>
    <name evidence="2" type="ORF">GWK47_014289</name>
</gene>
<dbReference type="AlphaFoldDB" id="A0A8J4XUU1"/>
<keyword evidence="3" id="KW-1185">Reference proteome</keyword>
<evidence type="ECO:0000256" key="1">
    <source>
        <dbReference type="SAM" id="MobiDB-lite"/>
    </source>
</evidence>
<dbReference type="OrthoDB" id="10013407at2759"/>
<organism evidence="2 3">
    <name type="scientific">Chionoecetes opilio</name>
    <name type="common">Atlantic snow crab</name>
    <name type="synonym">Cancer opilio</name>
    <dbReference type="NCBI Taxonomy" id="41210"/>
    <lineage>
        <taxon>Eukaryota</taxon>
        <taxon>Metazoa</taxon>
        <taxon>Ecdysozoa</taxon>
        <taxon>Arthropoda</taxon>
        <taxon>Crustacea</taxon>
        <taxon>Multicrustacea</taxon>
        <taxon>Malacostraca</taxon>
        <taxon>Eumalacostraca</taxon>
        <taxon>Eucarida</taxon>
        <taxon>Decapoda</taxon>
        <taxon>Pleocyemata</taxon>
        <taxon>Brachyura</taxon>
        <taxon>Eubrachyura</taxon>
        <taxon>Majoidea</taxon>
        <taxon>Majidae</taxon>
        <taxon>Chionoecetes</taxon>
    </lineage>
</organism>
<evidence type="ECO:0000313" key="2">
    <source>
        <dbReference type="EMBL" id="KAG0714370.1"/>
    </source>
</evidence>
<dbReference type="EMBL" id="JACEEZ010020602">
    <property type="protein sequence ID" value="KAG0714370.1"/>
    <property type="molecule type" value="Genomic_DNA"/>
</dbReference>
<reference evidence="2" key="1">
    <citation type="submission" date="2020-07" db="EMBL/GenBank/DDBJ databases">
        <title>The High-quality genome of the commercially important snow crab, Chionoecetes opilio.</title>
        <authorList>
            <person name="Jeong J.-H."/>
            <person name="Ryu S."/>
        </authorList>
    </citation>
    <scope>NUCLEOTIDE SEQUENCE</scope>
    <source>
        <strain evidence="2">MADBK_172401_WGS</strain>
        <tissue evidence="2">Digestive gland</tissue>
    </source>
</reference>
<name>A0A8J4XUU1_CHIOP</name>
<comment type="caution">
    <text evidence="2">The sequence shown here is derived from an EMBL/GenBank/DDBJ whole genome shotgun (WGS) entry which is preliminary data.</text>
</comment>